<accession>A0ACB9LPC1</accession>
<reference evidence="2" key="1">
    <citation type="journal article" date="2023" name="Front. Plant Sci.">
        <title>Chromosomal-level genome assembly of Melastoma candidum provides insights into trichome evolution.</title>
        <authorList>
            <person name="Zhong Y."/>
            <person name="Wu W."/>
            <person name="Sun C."/>
            <person name="Zou P."/>
            <person name="Liu Y."/>
            <person name="Dai S."/>
            <person name="Zhou R."/>
        </authorList>
    </citation>
    <scope>NUCLEOTIDE SEQUENCE [LARGE SCALE GENOMIC DNA]</scope>
</reference>
<organism evidence="1 2">
    <name type="scientific">Melastoma candidum</name>
    <dbReference type="NCBI Taxonomy" id="119954"/>
    <lineage>
        <taxon>Eukaryota</taxon>
        <taxon>Viridiplantae</taxon>
        <taxon>Streptophyta</taxon>
        <taxon>Embryophyta</taxon>
        <taxon>Tracheophyta</taxon>
        <taxon>Spermatophyta</taxon>
        <taxon>Magnoliopsida</taxon>
        <taxon>eudicotyledons</taxon>
        <taxon>Gunneridae</taxon>
        <taxon>Pentapetalae</taxon>
        <taxon>rosids</taxon>
        <taxon>malvids</taxon>
        <taxon>Myrtales</taxon>
        <taxon>Melastomataceae</taxon>
        <taxon>Melastomatoideae</taxon>
        <taxon>Melastomateae</taxon>
        <taxon>Melastoma</taxon>
    </lineage>
</organism>
<gene>
    <name evidence="1" type="ORF">MLD38_037747</name>
</gene>
<dbReference type="Proteomes" id="UP001057402">
    <property type="component" value="Chromosome 11"/>
</dbReference>
<proteinExistence type="predicted"/>
<dbReference type="EMBL" id="CM042890">
    <property type="protein sequence ID" value="KAI4312963.1"/>
    <property type="molecule type" value="Genomic_DNA"/>
</dbReference>
<comment type="caution">
    <text evidence="1">The sequence shown here is derived from an EMBL/GenBank/DDBJ whole genome shotgun (WGS) entry which is preliminary data.</text>
</comment>
<protein>
    <submittedName>
        <fullName evidence="1">Uncharacterized protein</fullName>
    </submittedName>
</protein>
<evidence type="ECO:0000313" key="1">
    <source>
        <dbReference type="EMBL" id="KAI4312963.1"/>
    </source>
</evidence>
<evidence type="ECO:0000313" key="2">
    <source>
        <dbReference type="Proteomes" id="UP001057402"/>
    </source>
</evidence>
<keyword evidence="2" id="KW-1185">Reference proteome</keyword>
<name>A0ACB9LPC1_9MYRT</name>
<sequence length="172" mass="18825">MLLIHCDLKPSNVLLDSDMTAHVGDFGLTRILSADDVVVQVSSTGVRGTVGYSPPEYGMGSQVLREGDVYSYGILLLEMFTGKRPTDDMFQDAWNIRSHCEAALPERVDEITDPRLFLNEFGEGSIARAPRRIIEGLGKVFEIGVACCSESPGERMDIRMAAGKLRSIKSLG</sequence>